<reference evidence="1 2" key="1">
    <citation type="journal article" date="2013" name="Genome Announc.">
        <title>Draft Genome Sequence of Arcticibacter svalbardensis Strain MN12-7T, a Member of the Family Sphingobacteriaceae Isolated from an Arctic Soil Sample.</title>
        <authorList>
            <person name="Shivaji S."/>
            <person name="Ara S."/>
            <person name="Prasad S."/>
            <person name="Manasa B.P."/>
            <person name="Begum Z."/>
            <person name="Singh A."/>
            <person name="Kumar Pinnaka A."/>
        </authorList>
    </citation>
    <scope>NUCLEOTIDE SEQUENCE [LARGE SCALE GENOMIC DNA]</scope>
    <source>
        <strain evidence="1 2">MN12-7</strain>
    </source>
</reference>
<dbReference type="STRING" id="1150600.ADIARSV_1377"/>
<comment type="caution">
    <text evidence="1">The sequence shown here is derived from an EMBL/GenBank/DDBJ whole genome shotgun (WGS) entry which is preliminary data.</text>
</comment>
<dbReference type="AlphaFoldDB" id="R9GUQ3"/>
<accession>R9GUQ3</accession>
<evidence type="ECO:0000313" key="1">
    <source>
        <dbReference type="EMBL" id="EOR95461.1"/>
    </source>
</evidence>
<proteinExistence type="predicted"/>
<sequence length="219" mass="25680">MAEYSIPKSFEKGFRHLINLEHKDLIRISEKMNQFEVGGGPLEFQKFLRELEIDEIDEISKSIFSFGKLLLDNYGNYRPVVEGLLKAYIREYDNSFLNKDNEDIIQKLMIIFESSSKVKMSYKTMSLMSDVPNVFRESSILTDIRVVFNDDILDANRNAIISQQIKLIYIENTIEKALYLNADRFDLEELKGQIDRALLKEEVFRNEYSDKFKFVKSAN</sequence>
<dbReference type="Proteomes" id="UP000014174">
    <property type="component" value="Unassembled WGS sequence"/>
</dbReference>
<keyword evidence="2" id="KW-1185">Reference proteome</keyword>
<organism evidence="1 2">
    <name type="scientific">Arcticibacter svalbardensis MN12-7</name>
    <dbReference type="NCBI Taxonomy" id="1150600"/>
    <lineage>
        <taxon>Bacteria</taxon>
        <taxon>Pseudomonadati</taxon>
        <taxon>Bacteroidota</taxon>
        <taxon>Sphingobacteriia</taxon>
        <taxon>Sphingobacteriales</taxon>
        <taxon>Sphingobacteriaceae</taxon>
        <taxon>Arcticibacter</taxon>
    </lineage>
</organism>
<protein>
    <submittedName>
        <fullName evidence="1">Uncharacterized protein</fullName>
    </submittedName>
</protein>
<evidence type="ECO:0000313" key="2">
    <source>
        <dbReference type="Proteomes" id="UP000014174"/>
    </source>
</evidence>
<dbReference type="RefSeq" id="WP_016194618.1">
    <property type="nucleotide sequence ID" value="NZ_AQPN01000050.1"/>
</dbReference>
<dbReference type="OrthoDB" id="583369at2"/>
<dbReference type="EMBL" id="AQPN01000050">
    <property type="protein sequence ID" value="EOR95461.1"/>
    <property type="molecule type" value="Genomic_DNA"/>
</dbReference>
<name>R9GUQ3_9SPHI</name>
<gene>
    <name evidence="1" type="ORF">ADIARSV_1377</name>
</gene>